<comment type="caution">
    <text evidence="2">The sequence shown here is derived from an EMBL/GenBank/DDBJ whole genome shotgun (WGS) entry which is preliminary data.</text>
</comment>
<sequence>MRASAILGLLLSVVAAVPTSLSGADQTDEAIVVRGVESDSVAVGARASADDVASSVLVARALYDQTTSWPATAVDLATISFQVAVSNLNNGRYRFNWYNTDAATSRRKIKLTVNSGSGARLYDVVTAPQTRNSVEIAKATDSFRVIFDEQ</sequence>
<keyword evidence="3" id="KW-1185">Reference proteome</keyword>
<dbReference type="Proteomes" id="UP000326340">
    <property type="component" value="Unassembled WGS sequence"/>
</dbReference>
<dbReference type="OrthoDB" id="4847730at2759"/>
<protein>
    <submittedName>
        <fullName evidence="2">Uncharacterized protein</fullName>
    </submittedName>
</protein>
<feature type="signal peptide" evidence="1">
    <location>
        <begin position="1"/>
        <end position="16"/>
    </location>
</feature>
<dbReference type="EMBL" id="PUHP01000835">
    <property type="protein sequence ID" value="TQN67786.1"/>
    <property type="molecule type" value="Genomic_DNA"/>
</dbReference>
<evidence type="ECO:0000256" key="1">
    <source>
        <dbReference type="SAM" id="SignalP"/>
    </source>
</evidence>
<name>A0A5Q4BM35_9PEZI</name>
<organism evidence="2 3">
    <name type="scientific">Colletotrichum shisoi</name>
    <dbReference type="NCBI Taxonomy" id="2078593"/>
    <lineage>
        <taxon>Eukaryota</taxon>
        <taxon>Fungi</taxon>
        <taxon>Dikarya</taxon>
        <taxon>Ascomycota</taxon>
        <taxon>Pezizomycotina</taxon>
        <taxon>Sordariomycetes</taxon>
        <taxon>Hypocreomycetidae</taxon>
        <taxon>Glomerellales</taxon>
        <taxon>Glomerellaceae</taxon>
        <taxon>Colletotrichum</taxon>
        <taxon>Colletotrichum destructivum species complex</taxon>
    </lineage>
</organism>
<dbReference type="AlphaFoldDB" id="A0A5Q4BM35"/>
<evidence type="ECO:0000313" key="3">
    <source>
        <dbReference type="Proteomes" id="UP000326340"/>
    </source>
</evidence>
<gene>
    <name evidence="2" type="ORF">CSHISOI_07650</name>
</gene>
<proteinExistence type="predicted"/>
<accession>A0A5Q4BM35</accession>
<evidence type="ECO:0000313" key="2">
    <source>
        <dbReference type="EMBL" id="TQN67786.1"/>
    </source>
</evidence>
<feature type="chain" id="PRO_5024929755" evidence="1">
    <location>
        <begin position="17"/>
        <end position="150"/>
    </location>
</feature>
<keyword evidence="1" id="KW-0732">Signal</keyword>
<reference evidence="2 3" key="1">
    <citation type="journal article" date="2019" name="Sci. Rep.">
        <title>Colletotrichum shisoi sp. nov., an anthracnose pathogen of Perilla frutescens in Japan: molecular phylogenetic, morphological and genomic evidence.</title>
        <authorList>
            <person name="Gan P."/>
            <person name="Tsushima A."/>
            <person name="Hiroyama R."/>
            <person name="Narusaka M."/>
            <person name="Takano Y."/>
            <person name="Narusaka Y."/>
            <person name="Kawaradani M."/>
            <person name="Damm U."/>
            <person name="Shirasu K."/>
        </authorList>
    </citation>
    <scope>NUCLEOTIDE SEQUENCE [LARGE SCALE GENOMIC DNA]</scope>
    <source>
        <strain evidence="2 3">PG-2018a</strain>
    </source>
</reference>